<keyword evidence="2" id="KW-1185">Reference proteome</keyword>
<sequence>MANYIDENRLKTEVHREFKDNEEYITKEGINKIYQIITEIIRKQDIFTELPESIEHLAYNLLYIQIYNRIIYRNINYNGIISIITDCINHIDIIIDIIMSVAEGLNSTHKKQAFYRLMGNNHRIMVCAYKYRSIFYDSSINILCKSINISELYEEITSEDGMVKLCELTSSGDCSRLQNALNILMKYGDNLTTPDEYGI</sequence>
<proteinExistence type="predicted"/>
<protein>
    <submittedName>
        <fullName evidence="1">Uncharacterized protein</fullName>
    </submittedName>
</protein>
<name>I3EJU1_NEMP3</name>
<dbReference type="STRING" id="935791.I3EJU1"/>
<reference evidence="1" key="1">
    <citation type="submission" date="2011-01" db="EMBL/GenBank/DDBJ databases">
        <title>The Genome Sequence of Nematocida parisii strain ERTm3.</title>
        <authorList>
            <consortium name="The Broad Institute Genome Sequencing Platform"/>
            <consortium name="The Broad Institute Genome Sequencing Center for Infectious Disease"/>
            <person name="Cuomo C."/>
            <person name="Troemel E."/>
            <person name="Young S.K."/>
            <person name="Zeng Q."/>
            <person name="Gargeya S."/>
            <person name="Fitzgerald M."/>
            <person name="Haas B."/>
            <person name="Abouelleil A."/>
            <person name="Alvarado L."/>
            <person name="Arachchi H.M."/>
            <person name="Berlin A."/>
            <person name="Chapman S.B."/>
            <person name="Gearin G."/>
            <person name="Goldberg J."/>
            <person name="Griggs A."/>
            <person name="Gujja S."/>
            <person name="Hansen M."/>
            <person name="Heiman D."/>
            <person name="Howarth C."/>
            <person name="Larimer J."/>
            <person name="Lui A."/>
            <person name="MacDonald P.J.P."/>
            <person name="McCowen C."/>
            <person name="Montmayeur A."/>
            <person name="Murphy C."/>
            <person name="Neiman D."/>
            <person name="Pearson M."/>
            <person name="Priest M."/>
            <person name="Roberts A."/>
            <person name="Saif S."/>
            <person name="Shea T."/>
            <person name="Sisk P."/>
            <person name="Stolte C."/>
            <person name="Sykes S."/>
            <person name="Wortman J."/>
            <person name="Nusbaum C."/>
            <person name="Birren B."/>
        </authorList>
    </citation>
    <scope>NUCLEOTIDE SEQUENCE</scope>
    <source>
        <strain evidence="1">ERTm3</strain>
    </source>
</reference>
<evidence type="ECO:0000313" key="2">
    <source>
        <dbReference type="Proteomes" id="UP000002872"/>
    </source>
</evidence>
<dbReference type="Proteomes" id="UP000002872">
    <property type="component" value="Unassembled WGS sequence"/>
</dbReference>
<organism evidence="1 2">
    <name type="scientific">Nematocida parisii (strain ERTm3)</name>
    <name type="common">Nematode killer fungus</name>
    <dbReference type="NCBI Taxonomy" id="935791"/>
    <lineage>
        <taxon>Eukaryota</taxon>
        <taxon>Fungi</taxon>
        <taxon>Fungi incertae sedis</taxon>
        <taxon>Microsporidia</taxon>
        <taxon>Nematocida</taxon>
    </lineage>
</organism>
<dbReference type="EMBL" id="GL870876">
    <property type="protein sequence ID" value="EIJ89488.1"/>
    <property type="molecule type" value="Genomic_DNA"/>
</dbReference>
<dbReference type="AlphaFoldDB" id="I3EJU1"/>
<gene>
    <name evidence="1" type="ORF">NEQG_00258</name>
</gene>
<evidence type="ECO:0000313" key="1">
    <source>
        <dbReference type="EMBL" id="EIJ89488.1"/>
    </source>
</evidence>
<dbReference type="VEuPathDB" id="MicrosporidiaDB:NEQG_00258"/>
<accession>I3EJU1</accession>
<dbReference type="InParanoid" id="I3EJU1"/>
<dbReference type="HOGENOM" id="CLU_031899_1_0_1"/>